<organism evidence="2">
    <name type="scientific">viral metagenome</name>
    <dbReference type="NCBI Taxonomy" id="1070528"/>
    <lineage>
        <taxon>unclassified sequences</taxon>
        <taxon>metagenomes</taxon>
        <taxon>organismal metagenomes</taxon>
    </lineage>
</organism>
<dbReference type="EMBL" id="MN740534">
    <property type="protein sequence ID" value="QHU31951.1"/>
    <property type="molecule type" value="Genomic_DNA"/>
</dbReference>
<feature type="compositionally biased region" description="Basic residues" evidence="1">
    <location>
        <begin position="1"/>
        <end position="11"/>
    </location>
</feature>
<proteinExistence type="predicted"/>
<accession>A0A6C0LQD8</accession>
<evidence type="ECO:0000256" key="1">
    <source>
        <dbReference type="SAM" id="MobiDB-lite"/>
    </source>
</evidence>
<name>A0A6C0LQD8_9ZZZZ</name>
<protein>
    <submittedName>
        <fullName evidence="2">Uncharacterized protein</fullName>
    </submittedName>
</protein>
<feature type="region of interest" description="Disordered" evidence="1">
    <location>
        <begin position="1"/>
        <end position="20"/>
    </location>
</feature>
<dbReference type="AlphaFoldDB" id="A0A6C0LQD8"/>
<evidence type="ECO:0000313" key="2">
    <source>
        <dbReference type="EMBL" id="QHU31951.1"/>
    </source>
</evidence>
<reference evidence="2" key="1">
    <citation type="journal article" date="2020" name="Nature">
        <title>Giant virus diversity and host interactions through global metagenomics.</title>
        <authorList>
            <person name="Schulz F."/>
            <person name="Roux S."/>
            <person name="Paez-Espino D."/>
            <person name="Jungbluth S."/>
            <person name="Walsh D.A."/>
            <person name="Denef V.J."/>
            <person name="McMahon K.D."/>
            <person name="Konstantinidis K.T."/>
            <person name="Eloe-Fadrosh E.A."/>
            <person name="Kyrpides N.C."/>
            <person name="Woyke T."/>
        </authorList>
    </citation>
    <scope>NUCLEOTIDE SEQUENCE</scope>
    <source>
        <strain evidence="2">GVMAG-M-3300027963-41</strain>
    </source>
</reference>
<sequence>MFRVKTRRVKRASSPLPVIPPSPLHSSSAITDISGSVPPMDISGALLAAPAPTTLMGRLTNFFEAESHAASTTKPWLRLERGLRLQKLRTFAESYPGLSVEEKENLNKALVKANDSKLLNTKQQLVYEEGKILNIRGLKIIRDGDPTHSASFKIEVHRLTKKRGTSDP</sequence>